<dbReference type="Gene3D" id="1.25.40.430">
    <property type="match status" value="1"/>
</dbReference>
<dbReference type="CDD" id="cd13981">
    <property type="entry name" value="STKc_Bub1_BubR1"/>
    <property type="match status" value="1"/>
</dbReference>
<keyword evidence="4" id="KW-0137">Centromere</keyword>
<evidence type="ECO:0000313" key="9">
    <source>
        <dbReference type="Proteomes" id="UP000054383"/>
    </source>
</evidence>
<dbReference type="SMART" id="SM00220">
    <property type="entry name" value="S_TKc"/>
    <property type="match status" value="1"/>
</dbReference>
<dbReference type="SUPFAM" id="SSF56112">
    <property type="entry name" value="Protein kinase-like (PK-like)"/>
    <property type="match status" value="1"/>
</dbReference>
<dbReference type="FunFam" id="1.25.40.430:FF:000003">
    <property type="entry name" value="Checkpoint serine/threonine-protein kinase BUB1"/>
    <property type="match status" value="1"/>
</dbReference>
<name>A0A0U1M6M1_TALIS</name>
<evidence type="ECO:0000256" key="4">
    <source>
        <dbReference type="ARBA" id="ARBA00023328"/>
    </source>
</evidence>
<evidence type="ECO:0000256" key="3">
    <source>
        <dbReference type="ARBA" id="ARBA00022838"/>
    </source>
</evidence>
<feature type="region of interest" description="Disordered" evidence="5">
    <location>
        <begin position="1095"/>
        <end position="1122"/>
    </location>
</feature>
<dbReference type="PROSITE" id="PS50011">
    <property type="entry name" value="PROTEIN_KINASE_DOM"/>
    <property type="match status" value="1"/>
</dbReference>
<dbReference type="PROSITE" id="PS51489">
    <property type="entry name" value="BUB1_N"/>
    <property type="match status" value="1"/>
</dbReference>
<reference evidence="8 9" key="1">
    <citation type="submission" date="2015-04" db="EMBL/GenBank/DDBJ databases">
        <authorList>
            <person name="Syromyatnikov M.Y."/>
            <person name="Popov V.N."/>
        </authorList>
    </citation>
    <scope>NUCLEOTIDE SEQUENCE [LARGE SCALE GENOMIC DNA]</scope>
    <source>
        <strain evidence="8">WF-38-12</strain>
    </source>
</reference>
<feature type="compositionally biased region" description="Polar residues" evidence="5">
    <location>
        <begin position="480"/>
        <end position="493"/>
    </location>
</feature>
<evidence type="ECO:0000259" key="7">
    <source>
        <dbReference type="PROSITE" id="PS51489"/>
    </source>
</evidence>
<feature type="domain" description="BUB1 N-terminal" evidence="7">
    <location>
        <begin position="64"/>
        <end position="223"/>
    </location>
</feature>
<dbReference type="OMA" id="NCEKGVG"/>
<evidence type="ECO:0000256" key="5">
    <source>
        <dbReference type="SAM" id="MobiDB-lite"/>
    </source>
</evidence>
<dbReference type="Pfam" id="PF00069">
    <property type="entry name" value="Pkinase"/>
    <property type="match status" value="1"/>
</dbReference>
<keyword evidence="3" id="KW-0995">Kinetochore</keyword>
<dbReference type="GO" id="GO:0005524">
    <property type="term" value="F:ATP binding"/>
    <property type="evidence" value="ECO:0007669"/>
    <property type="project" value="InterPro"/>
</dbReference>
<dbReference type="InterPro" id="IPR011009">
    <property type="entry name" value="Kinase-like_dom_sf"/>
</dbReference>
<feature type="region of interest" description="Disordered" evidence="5">
    <location>
        <begin position="457"/>
        <end position="523"/>
    </location>
</feature>
<dbReference type="InterPro" id="IPR015661">
    <property type="entry name" value="Bub1/Mad3"/>
</dbReference>
<feature type="compositionally biased region" description="Acidic residues" evidence="5">
    <location>
        <begin position="509"/>
        <end position="523"/>
    </location>
</feature>
<dbReference type="PROSITE" id="PS00108">
    <property type="entry name" value="PROTEIN_KINASE_ST"/>
    <property type="match status" value="1"/>
</dbReference>
<dbReference type="GO" id="GO:0007094">
    <property type="term" value="P:mitotic spindle assembly checkpoint signaling"/>
    <property type="evidence" value="ECO:0007669"/>
    <property type="project" value="InterPro"/>
</dbReference>
<evidence type="ECO:0000313" key="8">
    <source>
        <dbReference type="EMBL" id="CRG90711.1"/>
    </source>
</evidence>
<dbReference type="OrthoDB" id="248495at2759"/>
<feature type="domain" description="Protein kinase" evidence="6">
    <location>
        <begin position="754"/>
        <end position="1157"/>
    </location>
</feature>
<dbReference type="InterPro" id="IPR013212">
    <property type="entry name" value="Mad3/Bub1_I"/>
</dbReference>
<proteinExistence type="predicted"/>
<keyword evidence="9" id="KW-1185">Reference proteome</keyword>
<protein>
    <submittedName>
        <fullName evidence="8">Checkpoint serine/threonine-protein kinase</fullName>
    </submittedName>
</protein>
<dbReference type="STRING" id="28573.A0A0U1M6M1"/>
<keyword evidence="8" id="KW-0808">Transferase</keyword>
<feature type="compositionally biased region" description="Acidic residues" evidence="5">
    <location>
        <begin position="468"/>
        <end position="477"/>
    </location>
</feature>
<dbReference type="Proteomes" id="UP000054383">
    <property type="component" value="Unassembled WGS sequence"/>
</dbReference>
<accession>A0A0U1M6M1</accession>
<sequence length="1166" mass="130708">MSASEDLINFDVIETQKENIQSLPGGRSAKALAQIFSSGSNGDKYASPSPNETRTLNDAIRQEYEAEIEASADSDDPLDVYDRYVKWTMNAYPSTQATAESGLLSLLERATKAFLNSTHYKNDPRYLRLWLQYIRLFSDAPREIFAFLSRHNIGQGLALFYEEFAAWLEGAGRWVQAEEVYKLGLEREARPQERLLRKFGEFQSRFEQRPRGSDGPSSPALPTVRAALAAKVDPFATARTPADPQAPQSRGVGGGTTKKSGKPKMAIFADSDGASPQPAAKGEHDGSETMGWRDYEVRKASGTGAENGYIQGRDYKDPTHEVCLEELRASHRGWLKKDWSKSSNVLQVIPTNAAGRALEYPETNNENLEPDLTDELKQKLTIEGRSSHHGDRDGKLSKVKKIKVREINETQTIKTNLDSPAKPKIKRKNVREPTMTIHTRAATDEIYSIFNQPLKSETAGADHGDSLFDSEFEDDDYTSAGESTVTSRMSAGTSEFGDDDTNTFQRGNEDDEDDEDEDVENDGDWTEFTASKHIPQLPAETPRADEYEDSIRHRYIPEMPDNYNPPVGMYRDAAIMAQNRLPFMTPIIEQTESSLPSFTAAKSRLYDTKTPCKTVPEVDYTPSGSPVGDLLLPTPDAAKAIPHLPEIQSPSPAVKTLRRTPVKKSSSPKPADFAAIIKEEQCDPTDIGIRKKILKSAEPPLTTYVGYHDNSSIFGAHASGIQKYSKTLKRPAKSGDKSSFHSPVLEFPNANRAYAIRRELGAGAYAPVYLAESVQDGTKKSHHNVQRQGLEAIKMETDPPNAWEFYMIRTAQDRIAATPSLSRAADSIVRAHELHIFKDESFLIEDYRGQGTLLDLVNIIRTEAMTTTGNAEAGMDEALSMFFAVELFRTIEALHTCGILHGDVKPDNCLVRFDSTKNYSSSSSLPSPPSESLLSLGDENAAVNPSEAHYSARGHCGWRERGLMLIDFGRGVDMKAFRPDVKFVAEWEMSQHDCTEVREMRPWTYQIDLYGVAVTIHAMLFGKYLECVPVDPRNLGSGGRDSFNDNNNQAVTDDDGDNLSKHYRVRESFKRYWDREIWTDVFDLLLNPCSQRWTKMERQQQQQENTSSDDHAAPASPLPVLNSMKHVREKMEAWLTVNAEKKGLAQQIRKLETHLWRRKERLERDR</sequence>
<dbReference type="PANTHER" id="PTHR14030:SF4">
    <property type="entry name" value="BUB1 KINASE, ISOFORM A-RELATED"/>
    <property type="match status" value="1"/>
</dbReference>
<feature type="compositionally biased region" description="Polar residues" evidence="5">
    <location>
        <begin position="1095"/>
        <end position="1106"/>
    </location>
</feature>
<dbReference type="Gene3D" id="1.10.510.10">
    <property type="entry name" value="Transferase(Phosphotransferase) domain 1"/>
    <property type="match status" value="1"/>
</dbReference>
<dbReference type="Pfam" id="PF08311">
    <property type="entry name" value="Mad3_BUB1_I"/>
    <property type="match status" value="1"/>
</dbReference>
<feature type="region of interest" description="Disordered" evidence="5">
    <location>
        <begin position="238"/>
        <end position="288"/>
    </location>
</feature>
<evidence type="ECO:0000259" key="6">
    <source>
        <dbReference type="PROSITE" id="PS50011"/>
    </source>
</evidence>
<dbReference type="AlphaFoldDB" id="A0A0U1M6M1"/>
<organism evidence="8 9">
    <name type="scientific">Talaromyces islandicus</name>
    <name type="common">Penicillium islandicum</name>
    <dbReference type="NCBI Taxonomy" id="28573"/>
    <lineage>
        <taxon>Eukaryota</taxon>
        <taxon>Fungi</taxon>
        <taxon>Dikarya</taxon>
        <taxon>Ascomycota</taxon>
        <taxon>Pezizomycotina</taxon>
        <taxon>Eurotiomycetes</taxon>
        <taxon>Eurotiomycetidae</taxon>
        <taxon>Eurotiales</taxon>
        <taxon>Trichocomaceae</taxon>
        <taxon>Talaromyces</taxon>
        <taxon>Talaromyces sect. Islandici</taxon>
    </lineage>
</organism>
<dbReference type="GO" id="GO:0005634">
    <property type="term" value="C:nucleus"/>
    <property type="evidence" value="ECO:0007669"/>
    <property type="project" value="TreeGrafter"/>
</dbReference>
<keyword evidence="8" id="KW-0418">Kinase</keyword>
<dbReference type="GO" id="GO:0032991">
    <property type="term" value="C:protein-containing complex"/>
    <property type="evidence" value="ECO:0007669"/>
    <property type="project" value="UniProtKB-ARBA"/>
</dbReference>
<evidence type="ECO:0000256" key="2">
    <source>
        <dbReference type="ARBA" id="ARBA00022454"/>
    </source>
</evidence>
<dbReference type="EMBL" id="CVMT01000008">
    <property type="protein sequence ID" value="CRG90711.1"/>
    <property type="molecule type" value="Genomic_DNA"/>
</dbReference>
<gene>
    <name evidence="8" type="ORF">PISL3812_07756</name>
</gene>
<dbReference type="GO" id="GO:0004672">
    <property type="term" value="F:protein kinase activity"/>
    <property type="evidence" value="ECO:0007669"/>
    <property type="project" value="InterPro"/>
</dbReference>
<dbReference type="SMART" id="SM00777">
    <property type="entry name" value="Mad3_BUB1_I"/>
    <property type="match status" value="1"/>
</dbReference>
<dbReference type="InterPro" id="IPR008271">
    <property type="entry name" value="Ser/Thr_kinase_AS"/>
</dbReference>
<evidence type="ECO:0000256" key="1">
    <source>
        <dbReference type="ARBA" id="ARBA00004629"/>
    </source>
</evidence>
<dbReference type="PANTHER" id="PTHR14030">
    <property type="entry name" value="MITOTIC CHECKPOINT SERINE/THREONINE-PROTEIN KINASE BUB1"/>
    <property type="match status" value="1"/>
</dbReference>
<dbReference type="InterPro" id="IPR000719">
    <property type="entry name" value="Prot_kinase_dom"/>
</dbReference>
<keyword evidence="2" id="KW-0158">Chromosome</keyword>
<dbReference type="GO" id="GO:0051754">
    <property type="term" value="P:meiotic sister chromatid cohesion, centromeric"/>
    <property type="evidence" value="ECO:0007669"/>
    <property type="project" value="TreeGrafter"/>
</dbReference>
<dbReference type="GO" id="GO:0000776">
    <property type="term" value="C:kinetochore"/>
    <property type="evidence" value="ECO:0007669"/>
    <property type="project" value="UniProtKB-KW"/>
</dbReference>
<comment type="subcellular location">
    <subcellularLocation>
        <location evidence="1">Chromosome</location>
        <location evidence="1">Centromere</location>
        <location evidence="1">Kinetochore</location>
    </subcellularLocation>
</comment>